<evidence type="ECO:0000256" key="1">
    <source>
        <dbReference type="ARBA" id="ARBA00007825"/>
    </source>
</evidence>
<gene>
    <name evidence="6" type="ORF">DI564_01680</name>
</gene>
<comment type="caution">
    <text evidence="6">The sequence shown here is derived from an EMBL/GenBank/DDBJ whole genome shotgun (WGS) entry which is preliminary data.</text>
</comment>
<accession>A0A2W5KQP0</accession>
<proteinExistence type="inferred from homology"/>
<dbReference type="AlphaFoldDB" id="A0A2W5KQP0"/>
<sequence length="224" mass="23913">MHVRLPILLSSSLLLLSALPSVAPASGSAGIPIVGLPCEDCAVALVGLPAEPPTVARLTAPDEPGEPLQLSGIVRDADGHARAGVIVYAHQTDHRGIYPEEGLGGPAEVRRHGRLRGWARTDAEGRYRFETIRPGGYPDSGLPQHIHLNVIEPGCATYYIDDVMFEDDPRLTPALRRKLDQGRGGRGIVTPVRSVGIWQAQRDIVLGAQIPGYHACEPAAASRP</sequence>
<evidence type="ECO:0000313" key="7">
    <source>
        <dbReference type="Proteomes" id="UP000249046"/>
    </source>
</evidence>
<name>A0A2W5KQP0_9GAMM</name>
<comment type="similarity">
    <text evidence="1">Belongs to the intradiol ring-cleavage dioxygenase family.</text>
</comment>
<keyword evidence="3" id="KW-0560">Oxidoreductase</keyword>
<dbReference type="PANTHER" id="PTHR33711">
    <property type="entry name" value="DIOXYGENASE, PUTATIVE (AFU_ORTHOLOGUE AFUA_2G02910)-RELATED"/>
    <property type="match status" value="1"/>
</dbReference>
<keyword evidence="2" id="KW-0223">Dioxygenase</keyword>
<evidence type="ECO:0000313" key="6">
    <source>
        <dbReference type="EMBL" id="PZQ19442.1"/>
    </source>
</evidence>
<evidence type="ECO:0000256" key="2">
    <source>
        <dbReference type="ARBA" id="ARBA00022964"/>
    </source>
</evidence>
<dbReference type="Gene3D" id="2.60.130.10">
    <property type="entry name" value="Aromatic compound dioxygenase"/>
    <property type="match status" value="1"/>
</dbReference>
<dbReference type="InterPro" id="IPR000627">
    <property type="entry name" value="Intradiol_dOase_C"/>
</dbReference>
<feature type="domain" description="Intradiol ring-cleavage dioxygenases" evidence="5">
    <location>
        <begin position="56"/>
        <end position="172"/>
    </location>
</feature>
<protein>
    <recommendedName>
        <fullName evidence="5">Intradiol ring-cleavage dioxygenases domain-containing protein</fullName>
    </recommendedName>
</protein>
<keyword evidence="4" id="KW-0732">Signal</keyword>
<feature type="chain" id="PRO_5015849476" description="Intradiol ring-cleavage dioxygenases domain-containing protein" evidence="4">
    <location>
        <begin position="26"/>
        <end position="224"/>
    </location>
</feature>
<evidence type="ECO:0000259" key="5">
    <source>
        <dbReference type="Pfam" id="PF00775"/>
    </source>
</evidence>
<dbReference type="InterPro" id="IPR015889">
    <property type="entry name" value="Intradiol_dOase_core"/>
</dbReference>
<evidence type="ECO:0000256" key="4">
    <source>
        <dbReference type="SAM" id="SignalP"/>
    </source>
</evidence>
<dbReference type="EMBL" id="QFPO01000002">
    <property type="protein sequence ID" value="PZQ19442.1"/>
    <property type="molecule type" value="Genomic_DNA"/>
</dbReference>
<reference evidence="6 7" key="1">
    <citation type="submission" date="2017-08" db="EMBL/GenBank/DDBJ databases">
        <title>Infants hospitalized years apart are colonized by the same room-sourced microbial strains.</title>
        <authorList>
            <person name="Brooks B."/>
            <person name="Olm M.R."/>
            <person name="Firek B.A."/>
            <person name="Baker R."/>
            <person name="Thomas B.C."/>
            <person name="Morowitz M.J."/>
            <person name="Banfield J.F."/>
        </authorList>
    </citation>
    <scope>NUCLEOTIDE SEQUENCE [LARGE SCALE GENOMIC DNA]</scope>
    <source>
        <strain evidence="6">S2_005_003_R2_42</strain>
    </source>
</reference>
<dbReference type="PANTHER" id="PTHR33711:SF10">
    <property type="entry name" value="INTRADIOL RING-CLEAVAGE DIOXYGENASES DOMAIN-CONTAINING PROTEIN"/>
    <property type="match status" value="1"/>
</dbReference>
<evidence type="ECO:0000256" key="3">
    <source>
        <dbReference type="ARBA" id="ARBA00023002"/>
    </source>
</evidence>
<dbReference type="Pfam" id="PF00775">
    <property type="entry name" value="Dioxygenase_C"/>
    <property type="match status" value="1"/>
</dbReference>
<dbReference type="InterPro" id="IPR050770">
    <property type="entry name" value="Intradiol_RC_Dioxygenase"/>
</dbReference>
<dbReference type="Proteomes" id="UP000249046">
    <property type="component" value="Unassembled WGS sequence"/>
</dbReference>
<dbReference type="GO" id="GO:0008199">
    <property type="term" value="F:ferric iron binding"/>
    <property type="evidence" value="ECO:0007669"/>
    <property type="project" value="InterPro"/>
</dbReference>
<feature type="signal peptide" evidence="4">
    <location>
        <begin position="1"/>
        <end position="25"/>
    </location>
</feature>
<dbReference type="GO" id="GO:0016702">
    <property type="term" value="F:oxidoreductase activity, acting on single donors with incorporation of molecular oxygen, incorporation of two atoms of oxygen"/>
    <property type="evidence" value="ECO:0007669"/>
    <property type="project" value="InterPro"/>
</dbReference>
<dbReference type="SUPFAM" id="SSF49482">
    <property type="entry name" value="Aromatic compound dioxygenase"/>
    <property type="match status" value="1"/>
</dbReference>
<organism evidence="6 7">
    <name type="scientific">Rhodanobacter denitrificans</name>
    <dbReference type="NCBI Taxonomy" id="666685"/>
    <lineage>
        <taxon>Bacteria</taxon>
        <taxon>Pseudomonadati</taxon>
        <taxon>Pseudomonadota</taxon>
        <taxon>Gammaproteobacteria</taxon>
        <taxon>Lysobacterales</taxon>
        <taxon>Rhodanobacteraceae</taxon>
        <taxon>Rhodanobacter</taxon>
    </lineage>
</organism>